<dbReference type="InterPro" id="IPR000286">
    <property type="entry name" value="HDACs"/>
</dbReference>
<evidence type="ECO:0000313" key="3">
    <source>
        <dbReference type="EMBL" id="SVB09312.1"/>
    </source>
</evidence>
<dbReference type="Gene3D" id="3.40.800.20">
    <property type="entry name" value="Histone deacetylase domain"/>
    <property type="match status" value="1"/>
</dbReference>
<dbReference type="InterPro" id="IPR037138">
    <property type="entry name" value="His_deacetylse_dom_sf"/>
</dbReference>
<name>A0A382B7R3_9ZZZZ</name>
<dbReference type="PANTHER" id="PTHR10625:SF19">
    <property type="entry name" value="HISTONE DEACETYLASE 12"/>
    <property type="match status" value="1"/>
</dbReference>
<feature type="non-terminal residue" evidence="3">
    <location>
        <position position="229"/>
    </location>
</feature>
<feature type="non-terminal residue" evidence="3">
    <location>
        <position position="1"/>
    </location>
</feature>
<proteinExistence type="predicted"/>
<dbReference type="InterPro" id="IPR023696">
    <property type="entry name" value="Ureohydrolase_dom_sf"/>
</dbReference>
<dbReference type="SUPFAM" id="SSF52768">
    <property type="entry name" value="Arginase/deacetylase"/>
    <property type="match status" value="1"/>
</dbReference>
<organism evidence="3">
    <name type="scientific">marine metagenome</name>
    <dbReference type="NCBI Taxonomy" id="408172"/>
    <lineage>
        <taxon>unclassified sequences</taxon>
        <taxon>metagenomes</taxon>
        <taxon>ecological metagenomes</taxon>
    </lineage>
</organism>
<protein>
    <recommendedName>
        <fullName evidence="2">Histone deacetylase domain-containing protein</fullName>
    </recommendedName>
</protein>
<accession>A0A382B7R3</accession>
<feature type="domain" description="Histone deacetylase" evidence="2">
    <location>
        <begin position="2"/>
        <end position="229"/>
    </location>
</feature>
<dbReference type="Pfam" id="PF00850">
    <property type="entry name" value="Hist_deacetyl"/>
    <property type="match status" value="1"/>
</dbReference>
<gene>
    <name evidence="3" type="ORF">METZ01_LOCUS162166</name>
</gene>
<sequence length="229" mass="24874">VTYEDLAQVHTDEYLDKIATNSFSAFEVIQLEIPYSEQAREGLMLMCGGTLLAGRLALEHGCAAHLGGGFHHAFASHGEGFCLLNDVAVAARVLIAGSKIERVAVVDLDVHQGNGTAAIFADDQSVFTFSMHQENNYPAEKPPSDLDLGLDDHASDEVYLDLLSEHLPKVLEGHDPDLVFYLAGADPYRDDQLGGLGLTLEGLRRRDQFVYDSVRDRDTALAVVLAGGY</sequence>
<dbReference type="PANTHER" id="PTHR10625">
    <property type="entry name" value="HISTONE DEACETYLASE HDAC1-RELATED"/>
    <property type="match status" value="1"/>
</dbReference>
<dbReference type="AlphaFoldDB" id="A0A382B7R3"/>
<dbReference type="EMBL" id="UINC01028399">
    <property type="protein sequence ID" value="SVB09312.1"/>
    <property type="molecule type" value="Genomic_DNA"/>
</dbReference>
<reference evidence="3" key="1">
    <citation type="submission" date="2018-05" db="EMBL/GenBank/DDBJ databases">
        <authorList>
            <person name="Lanie J.A."/>
            <person name="Ng W.-L."/>
            <person name="Kazmierczak K.M."/>
            <person name="Andrzejewski T.M."/>
            <person name="Davidsen T.M."/>
            <person name="Wayne K.J."/>
            <person name="Tettelin H."/>
            <person name="Glass J.I."/>
            <person name="Rusch D."/>
            <person name="Podicherti R."/>
            <person name="Tsui H.-C.T."/>
            <person name="Winkler M.E."/>
        </authorList>
    </citation>
    <scope>NUCLEOTIDE SEQUENCE</scope>
</reference>
<dbReference type="InterPro" id="IPR023801">
    <property type="entry name" value="His_deacetylse_dom"/>
</dbReference>
<evidence type="ECO:0000259" key="2">
    <source>
        <dbReference type="Pfam" id="PF00850"/>
    </source>
</evidence>
<keyword evidence="1" id="KW-0378">Hydrolase</keyword>
<dbReference type="GO" id="GO:0016787">
    <property type="term" value="F:hydrolase activity"/>
    <property type="evidence" value="ECO:0007669"/>
    <property type="project" value="UniProtKB-KW"/>
</dbReference>
<dbReference type="GO" id="GO:0040029">
    <property type="term" value="P:epigenetic regulation of gene expression"/>
    <property type="evidence" value="ECO:0007669"/>
    <property type="project" value="TreeGrafter"/>
</dbReference>
<dbReference type="InterPro" id="IPR044150">
    <property type="entry name" value="HDAC_classIV"/>
</dbReference>
<dbReference type="CDD" id="cd09993">
    <property type="entry name" value="HDAC_classIV"/>
    <property type="match status" value="1"/>
</dbReference>
<dbReference type="GO" id="GO:0004407">
    <property type="term" value="F:histone deacetylase activity"/>
    <property type="evidence" value="ECO:0007669"/>
    <property type="project" value="InterPro"/>
</dbReference>
<evidence type="ECO:0000256" key="1">
    <source>
        <dbReference type="ARBA" id="ARBA00022801"/>
    </source>
</evidence>
<dbReference type="PRINTS" id="PR01270">
    <property type="entry name" value="HDASUPER"/>
</dbReference>